<evidence type="ECO:0000256" key="3">
    <source>
        <dbReference type="ARBA" id="ARBA00022827"/>
    </source>
</evidence>
<dbReference type="InterPro" id="IPR016169">
    <property type="entry name" value="FAD-bd_PCMH_sub2"/>
</dbReference>
<evidence type="ECO:0000259" key="6">
    <source>
        <dbReference type="PROSITE" id="PS51387"/>
    </source>
</evidence>
<dbReference type="PROSITE" id="PS51387">
    <property type="entry name" value="FAD_PCMH"/>
    <property type="match status" value="1"/>
</dbReference>
<feature type="chain" id="PRO_5008267307" evidence="5">
    <location>
        <begin position="23"/>
        <end position="496"/>
    </location>
</feature>
<dbReference type="InterPro" id="IPR006094">
    <property type="entry name" value="Oxid_FAD_bind_N"/>
</dbReference>
<sequence length="496" mass="53098">MIQLIRPLSLLLAFAISGMSSATVTSGPGTVAHAACQYFSESLLTSITTLSWGDNYTTLSTENWSATAWAKPTCIVQPTSATQVQQVLKKLTNLKVQFALRSGGHMASPLAANINNGVLIDLSALDEVTYDPSSGTVTVGTGNRWGSVYSALDAYNVTVAGGRVLDVGVGGLTLGGGLSYMSDIYGLVCDNVAEHEVVLADGSLVKASQYENPDLHWALKGGGNNFGVVTSFKFYTVPLTQVWGGIKVYSLDQLPAVYEALAQYQTSPNKDPYANLDLQAATTNSSIGVLLNLIYLKPVESPAAFSAFYDIPTLEDTTKIRTLSDFLANGVLPSIDRWDWFTTTFTPSTGLYRQLGDIMTTSPEISQIEALTEGTFVVGMQPISASAVLAGRARGGNALGLQAVNQTWMVLDIAWYSSAEDTDAHRAGKSVNKKASNAAEKAGQSLPYIFMNDASYDEPVIASYGTESVHKLREVQRKYDPDQVFQTLVPGGFKLP</sequence>
<organism evidence="7 8">
    <name type="scientific">Cytospora mali</name>
    <name type="common">Apple Valsa canker fungus</name>
    <name type="synonym">Valsa mali</name>
    <dbReference type="NCBI Taxonomy" id="578113"/>
    <lineage>
        <taxon>Eukaryota</taxon>
        <taxon>Fungi</taxon>
        <taxon>Dikarya</taxon>
        <taxon>Ascomycota</taxon>
        <taxon>Pezizomycotina</taxon>
        <taxon>Sordariomycetes</taxon>
        <taxon>Sordariomycetidae</taxon>
        <taxon>Diaporthales</taxon>
        <taxon>Cytosporaceae</taxon>
        <taxon>Cytospora</taxon>
    </lineage>
</organism>
<reference evidence="7" key="1">
    <citation type="submission" date="2014-12" db="EMBL/GenBank/DDBJ databases">
        <title>Genome Sequence of Valsa Canker Pathogens Uncovers a Specific Adaption of Colonization on Woody Bark.</title>
        <authorList>
            <person name="Yin Z."/>
            <person name="Liu H."/>
            <person name="Gao X."/>
            <person name="Li Z."/>
            <person name="Song N."/>
            <person name="Ke X."/>
            <person name="Dai Q."/>
            <person name="Wu Y."/>
            <person name="Sun Y."/>
            <person name="Xu J.-R."/>
            <person name="Kang Z.K."/>
            <person name="Wang L."/>
            <person name="Huang L."/>
        </authorList>
    </citation>
    <scope>NUCLEOTIDE SEQUENCE [LARGE SCALE GENOMIC DNA]</scope>
    <source>
        <strain evidence="7">03-8</strain>
    </source>
</reference>
<accession>A0A194WBD9</accession>
<evidence type="ECO:0000313" key="7">
    <source>
        <dbReference type="EMBL" id="KUI73736.1"/>
    </source>
</evidence>
<dbReference type="EMBL" id="CM003108">
    <property type="protein sequence ID" value="KUI73736.1"/>
    <property type="molecule type" value="Genomic_DNA"/>
</dbReference>
<gene>
    <name evidence="7" type="ORF">VM1G_09635</name>
</gene>
<dbReference type="GO" id="GO:0016491">
    <property type="term" value="F:oxidoreductase activity"/>
    <property type="evidence" value="ECO:0007669"/>
    <property type="project" value="UniProtKB-KW"/>
</dbReference>
<dbReference type="InterPro" id="IPR016166">
    <property type="entry name" value="FAD-bd_PCMH"/>
</dbReference>
<dbReference type="PANTHER" id="PTHR42973:SF53">
    <property type="entry name" value="FAD-BINDING PCMH-TYPE DOMAIN-CONTAINING PROTEIN-RELATED"/>
    <property type="match status" value="1"/>
</dbReference>
<dbReference type="PANTHER" id="PTHR42973">
    <property type="entry name" value="BINDING OXIDOREDUCTASE, PUTATIVE (AFU_ORTHOLOGUE AFUA_1G17690)-RELATED"/>
    <property type="match status" value="1"/>
</dbReference>
<evidence type="ECO:0000256" key="4">
    <source>
        <dbReference type="ARBA" id="ARBA00023002"/>
    </source>
</evidence>
<keyword evidence="2" id="KW-0285">Flavoprotein</keyword>
<dbReference type="Gene3D" id="3.30.465.10">
    <property type="match status" value="1"/>
</dbReference>
<comment type="similarity">
    <text evidence="1">Belongs to the oxygen-dependent FAD-linked oxidoreductase family.</text>
</comment>
<keyword evidence="4" id="KW-0560">Oxidoreductase</keyword>
<protein>
    <submittedName>
        <fullName evidence="7">Bifunctional solanapyrone synthase</fullName>
    </submittedName>
</protein>
<feature type="signal peptide" evidence="5">
    <location>
        <begin position="1"/>
        <end position="22"/>
    </location>
</feature>
<dbReference type="AlphaFoldDB" id="A0A194WBD9"/>
<proteinExistence type="inferred from homology"/>
<dbReference type="SMR" id="A0A194WBD9"/>
<evidence type="ECO:0000313" key="8">
    <source>
        <dbReference type="Proteomes" id="UP000078559"/>
    </source>
</evidence>
<name>A0A194WBD9_CYTMA</name>
<dbReference type="OrthoDB" id="2151789at2759"/>
<evidence type="ECO:0000256" key="2">
    <source>
        <dbReference type="ARBA" id="ARBA00022630"/>
    </source>
</evidence>
<dbReference type="Proteomes" id="UP000078559">
    <property type="component" value="Chromosome 11"/>
</dbReference>
<dbReference type="InterPro" id="IPR050416">
    <property type="entry name" value="FAD-linked_Oxidoreductase"/>
</dbReference>
<dbReference type="InterPro" id="IPR036318">
    <property type="entry name" value="FAD-bd_PCMH-like_sf"/>
</dbReference>
<keyword evidence="3" id="KW-0274">FAD</keyword>
<dbReference type="Pfam" id="PF01565">
    <property type="entry name" value="FAD_binding_4"/>
    <property type="match status" value="1"/>
</dbReference>
<evidence type="ECO:0000256" key="1">
    <source>
        <dbReference type="ARBA" id="ARBA00005466"/>
    </source>
</evidence>
<dbReference type="GO" id="GO:0071949">
    <property type="term" value="F:FAD binding"/>
    <property type="evidence" value="ECO:0007669"/>
    <property type="project" value="InterPro"/>
</dbReference>
<feature type="domain" description="FAD-binding PCMH-type" evidence="6">
    <location>
        <begin position="68"/>
        <end position="239"/>
    </location>
</feature>
<dbReference type="SUPFAM" id="SSF56176">
    <property type="entry name" value="FAD-binding/transporter-associated domain-like"/>
    <property type="match status" value="1"/>
</dbReference>
<evidence type="ECO:0000256" key="5">
    <source>
        <dbReference type="SAM" id="SignalP"/>
    </source>
</evidence>
<keyword evidence="8" id="KW-1185">Reference proteome</keyword>
<keyword evidence="5" id="KW-0732">Signal</keyword>